<protein>
    <submittedName>
        <fullName evidence="1">Uncharacterized protein</fullName>
    </submittedName>
</protein>
<proteinExistence type="predicted"/>
<dbReference type="HOGENOM" id="CLU_3194331_0_0_2"/>
<evidence type="ECO:0000313" key="2">
    <source>
        <dbReference type="Proteomes" id="UP000027093"/>
    </source>
</evidence>
<evidence type="ECO:0000313" key="1">
    <source>
        <dbReference type="EMBL" id="AIC14381.1"/>
    </source>
</evidence>
<keyword evidence="2" id="KW-1185">Reference proteome</keyword>
<dbReference type="GeneID" id="43502608"/>
<dbReference type="OrthoDB" id="5580at2157"/>
<dbReference type="RefSeq" id="WP_158385223.1">
    <property type="nucleotide sequence ID" value="NZ_CP007536.1"/>
</dbReference>
<dbReference type="Proteomes" id="UP000027093">
    <property type="component" value="Chromosome"/>
</dbReference>
<dbReference type="AlphaFoldDB" id="A0A060HLB7"/>
<dbReference type="STRING" id="926571.NVIE_001980"/>
<gene>
    <name evidence="1" type="ORF">NVIE_001980</name>
</gene>
<dbReference type="KEGG" id="nvn:NVIE_001980"/>
<sequence length="45" mass="5056">MARKTVYGKCPKCKARGDLVVMSGTPGKEKFKCNQCYHVFGMDEL</sequence>
<organism evidence="1 2">
    <name type="scientific">Nitrososphaera viennensis EN76</name>
    <dbReference type="NCBI Taxonomy" id="926571"/>
    <lineage>
        <taxon>Archaea</taxon>
        <taxon>Nitrososphaerota</taxon>
        <taxon>Nitrososphaeria</taxon>
        <taxon>Nitrososphaerales</taxon>
        <taxon>Nitrososphaeraceae</taxon>
        <taxon>Nitrososphaera</taxon>
    </lineage>
</organism>
<dbReference type="EMBL" id="CP007536">
    <property type="protein sequence ID" value="AIC14381.1"/>
    <property type="molecule type" value="Genomic_DNA"/>
</dbReference>
<accession>A0A060HLB7</accession>
<reference evidence="1 2" key="1">
    <citation type="journal article" date="2014" name="Int. J. Syst. Evol. Microbiol.">
        <title>Nitrososphaera viennensis gen. nov., sp. nov., an aerobic and mesophilic, ammonia-oxidizing archaeon from soil and a member of the archaeal phylum Thaumarchaeota.</title>
        <authorList>
            <person name="Stieglmeier M."/>
            <person name="Klingl A."/>
            <person name="Alves R.J."/>
            <person name="Rittmann S.K."/>
            <person name="Melcher M."/>
            <person name="Leisch N."/>
            <person name="Schleper C."/>
        </authorList>
    </citation>
    <scope>NUCLEOTIDE SEQUENCE [LARGE SCALE GENOMIC DNA]</scope>
    <source>
        <strain evidence="1">EN76</strain>
    </source>
</reference>
<name>A0A060HLB7_9ARCH</name>